<keyword evidence="2" id="KW-0472">Membrane</keyword>
<dbReference type="AlphaFoldDB" id="A0A6J6EAA2"/>
<feature type="transmembrane region" description="Helical" evidence="2">
    <location>
        <begin position="40"/>
        <end position="58"/>
    </location>
</feature>
<feature type="transmembrane region" description="Helical" evidence="2">
    <location>
        <begin position="64"/>
        <end position="82"/>
    </location>
</feature>
<dbReference type="InterPro" id="IPR023214">
    <property type="entry name" value="HAD_sf"/>
</dbReference>
<dbReference type="GO" id="GO:0055070">
    <property type="term" value="P:copper ion homeostasis"/>
    <property type="evidence" value="ECO:0007669"/>
    <property type="project" value="TreeGrafter"/>
</dbReference>
<evidence type="ECO:0000313" key="3">
    <source>
        <dbReference type="EMBL" id="CAB4573372.1"/>
    </source>
</evidence>
<dbReference type="PANTHER" id="PTHR43520">
    <property type="entry name" value="ATP7, ISOFORM B"/>
    <property type="match status" value="1"/>
</dbReference>
<dbReference type="GO" id="GO:0043682">
    <property type="term" value="F:P-type divalent copper transporter activity"/>
    <property type="evidence" value="ECO:0007669"/>
    <property type="project" value="TreeGrafter"/>
</dbReference>
<name>A0A6J6EAA2_9ZZZZ</name>
<sequence>MGTGTDTAIATADITLMRPQLMGAVQSLDLSRKTLRTIKLNLGWAFSYNAIGIPIAAMGFMSPMYAAAAMALSSLFVVTNSLRIR</sequence>
<keyword evidence="1" id="KW-1278">Translocase</keyword>
<dbReference type="PANTHER" id="PTHR43520:SF8">
    <property type="entry name" value="P-TYPE CU(+) TRANSPORTER"/>
    <property type="match status" value="1"/>
</dbReference>
<dbReference type="SUPFAM" id="SSF56784">
    <property type="entry name" value="HAD-like"/>
    <property type="match status" value="1"/>
</dbReference>
<evidence type="ECO:0000256" key="1">
    <source>
        <dbReference type="ARBA" id="ARBA00022967"/>
    </source>
</evidence>
<evidence type="ECO:0000256" key="2">
    <source>
        <dbReference type="SAM" id="Phobius"/>
    </source>
</evidence>
<dbReference type="GO" id="GO:0005507">
    <property type="term" value="F:copper ion binding"/>
    <property type="evidence" value="ECO:0007669"/>
    <property type="project" value="TreeGrafter"/>
</dbReference>
<dbReference type="GO" id="GO:0016020">
    <property type="term" value="C:membrane"/>
    <property type="evidence" value="ECO:0007669"/>
    <property type="project" value="TreeGrafter"/>
</dbReference>
<keyword evidence="2" id="KW-1133">Transmembrane helix</keyword>
<dbReference type="Gene3D" id="3.40.50.1000">
    <property type="entry name" value="HAD superfamily/HAD-like"/>
    <property type="match status" value="1"/>
</dbReference>
<protein>
    <submittedName>
        <fullName evidence="3">Unannotated protein</fullName>
    </submittedName>
</protein>
<gene>
    <name evidence="3" type="ORF">UFOPK1683_00809</name>
</gene>
<accession>A0A6J6EAA2</accession>
<dbReference type="InterPro" id="IPR036412">
    <property type="entry name" value="HAD-like_sf"/>
</dbReference>
<keyword evidence="2" id="KW-0812">Transmembrane</keyword>
<dbReference type="EMBL" id="CAEZTL010000085">
    <property type="protein sequence ID" value="CAB4573372.1"/>
    <property type="molecule type" value="Genomic_DNA"/>
</dbReference>
<organism evidence="3">
    <name type="scientific">freshwater metagenome</name>
    <dbReference type="NCBI Taxonomy" id="449393"/>
    <lineage>
        <taxon>unclassified sequences</taxon>
        <taxon>metagenomes</taxon>
        <taxon>ecological metagenomes</taxon>
    </lineage>
</organism>
<proteinExistence type="predicted"/>
<reference evidence="3" key="1">
    <citation type="submission" date="2020-05" db="EMBL/GenBank/DDBJ databases">
        <authorList>
            <person name="Chiriac C."/>
            <person name="Salcher M."/>
            <person name="Ghai R."/>
            <person name="Kavagutti S V."/>
        </authorList>
    </citation>
    <scope>NUCLEOTIDE SEQUENCE</scope>
</reference>